<evidence type="ECO:0000313" key="15">
    <source>
        <dbReference type="EMBL" id="UNV86563.1"/>
    </source>
</evidence>
<evidence type="ECO:0000256" key="2">
    <source>
        <dbReference type="ARBA" id="ARBA00009696"/>
    </source>
</evidence>
<dbReference type="EMBL" id="JUFZ01000088">
    <property type="protein sequence ID" value="KIC06722.1"/>
    <property type="molecule type" value="Genomic_DNA"/>
</dbReference>
<evidence type="ECO:0000256" key="9">
    <source>
        <dbReference type="ARBA" id="ARBA00023139"/>
    </source>
</evidence>
<evidence type="ECO:0000256" key="3">
    <source>
        <dbReference type="ARBA" id="ARBA00011245"/>
    </source>
</evidence>
<evidence type="ECO:0000256" key="5">
    <source>
        <dbReference type="ARBA" id="ARBA00022448"/>
    </source>
</evidence>
<dbReference type="CDD" id="cd16326">
    <property type="entry name" value="LolB"/>
    <property type="match status" value="1"/>
</dbReference>
<dbReference type="Proteomes" id="UP000829504">
    <property type="component" value="Chromosome"/>
</dbReference>
<evidence type="ECO:0000313" key="14">
    <source>
        <dbReference type="EMBL" id="KIC06722.1"/>
    </source>
</evidence>
<comment type="subunit">
    <text evidence="3">Monomer.</text>
</comment>
<dbReference type="RefSeq" id="WP_039408721.1">
    <property type="nucleotide sequence ID" value="NZ_CP094242.1"/>
</dbReference>
<comment type="similarity">
    <text evidence="2">Belongs to the LolB family.</text>
</comment>
<dbReference type="NCBIfam" id="TIGR00548">
    <property type="entry name" value="lolB"/>
    <property type="match status" value="1"/>
</dbReference>
<dbReference type="AlphaFoldDB" id="A0A0C1GY45"/>
<dbReference type="InterPro" id="IPR004565">
    <property type="entry name" value="OM_lipoprot_LolB"/>
</dbReference>
<reference evidence="14 16" key="1">
    <citation type="submission" date="2014-12" db="EMBL/GenBank/DDBJ databases">
        <title>Genome sequence of Morococcus cerebrosus.</title>
        <authorList>
            <person name="Shin S.-K."/>
            <person name="Yi H."/>
        </authorList>
    </citation>
    <scope>NUCLEOTIDE SEQUENCE [LARGE SCALE GENOMIC DNA]</scope>
    <source>
        <strain evidence="14 16">CIP 81.93</strain>
    </source>
</reference>
<organism evidence="14 16">
    <name type="scientific">Morococcus cerebrosus</name>
    <dbReference type="NCBI Taxonomy" id="1056807"/>
    <lineage>
        <taxon>Bacteria</taxon>
        <taxon>Pseudomonadati</taxon>
        <taxon>Pseudomonadota</taxon>
        <taxon>Betaproteobacteria</taxon>
        <taxon>Neisseriales</taxon>
        <taxon>Neisseriaceae</taxon>
        <taxon>Morococcus</taxon>
    </lineage>
</organism>
<dbReference type="EMBL" id="CP094242">
    <property type="protein sequence ID" value="UNV86563.1"/>
    <property type="molecule type" value="Genomic_DNA"/>
</dbReference>
<name>A0A0C1GY45_9NEIS</name>
<dbReference type="Proteomes" id="UP000031390">
    <property type="component" value="Unassembled WGS sequence"/>
</dbReference>
<evidence type="ECO:0000256" key="10">
    <source>
        <dbReference type="ARBA" id="ARBA00023186"/>
    </source>
</evidence>
<proteinExistence type="inferred from homology"/>
<evidence type="ECO:0000313" key="17">
    <source>
        <dbReference type="Proteomes" id="UP000829504"/>
    </source>
</evidence>
<keyword evidence="12 15" id="KW-0449">Lipoprotein</keyword>
<dbReference type="PROSITE" id="PS51257">
    <property type="entry name" value="PROKAR_LIPOPROTEIN"/>
    <property type="match status" value="1"/>
</dbReference>
<dbReference type="PATRIC" id="fig|1056807.3.peg.1779"/>
<keyword evidence="17" id="KW-1185">Reference proteome</keyword>
<dbReference type="GO" id="GO:0015031">
    <property type="term" value="P:protein transport"/>
    <property type="evidence" value="ECO:0007669"/>
    <property type="project" value="UniProtKB-KW"/>
</dbReference>
<evidence type="ECO:0000256" key="1">
    <source>
        <dbReference type="ARBA" id="ARBA00004459"/>
    </source>
</evidence>
<gene>
    <name evidence="15" type="primary">lolB</name>
    <name evidence="14" type="ORF">MCC93_18540</name>
    <name evidence="15" type="ORF">MON37_07635</name>
</gene>
<reference evidence="15 17" key="2">
    <citation type="submission" date="2022-03" db="EMBL/GenBank/DDBJ databases">
        <title>Genome sequencing of Morococcus cerebrosus.</title>
        <authorList>
            <person name="Baek M.-G."/>
            <person name="Yi H."/>
        </authorList>
    </citation>
    <scope>NUCLEOTIDE SEQUENCE [LARGE SCALE GENOMIC DNA]</scope>
    <source>
        <strain evidence="15 17">CIP 81.93</strain>
    </source>
</reference>
<feature type="signal peptide" evidence="13">
    <location>
        <begin position="1"/>
        <end position="20"/>
    </location>
</feature>
<keyword evidence="10" id="KW-0143">Chaperone</keyword>
<evidence type="ECO:0000256" key="7">
    <source>
        <dbReference type="ARBA" id="ARBA00022927"/>
    </source>
</evidence>
<dbReference type="Pfam" id="PF03550">
    <property type="entry name" value="LolB"/>
    <property type="match status" value="1"/>
</dbReference>
<evidence type="ECO:0000256" key="12">
    <source>
        <dbReference type="ARBA" id="ARBA00023288"/>
    </source>
</evidence>
<evidence type="ECO:0000256" key="11">
    <source>
        <dbReference type="ARBA" id="ARBA00023237"/>
    </source>
</evidence>
<sequence>MKQTNILSAAALTLLITACARPELPQQNGWQPAETVNDFSAEGRIAVKLEGKGSYANFDWTYQNQVQTININTPIGSTVGQLCQDNQGVLAVDNKGRTYEAATAQELSNRLLGFELPIQYLHIWASGKRVAGAPYQLLPDSRLQQFDWTISRTLNSNGKPKTLLLESPKLTLRLAFDNLDDHPEGNTQTQCAARK</sequence>
<evidence type="ECO:0000256" key="4">
    <source>
        <dbReference type="ARBA" id="ARBA00016202"/>
    </source>
</evidence>
<feature type="chain" id="PRO_5002132936" description="Outer-membrane lipoprotein LolB" evidence="13">
    <location>
        <begin position="21"/>
        <end position="195"/>
    </location>
</feature>
<evidence type="ECO:0000256" key="8">
    <source>
        <dbReference type="ARBA" id="ARBA00023136"/>
    </source>
</evidence>
<dbReference type="SUPFAM" id="SSF89392">
    <property type="entry name" value="Prokaryotic lipoproteins and lipoprotein localization factors"/>
    <property type="match status" value="1"/>
</dbReference>
<evidence type="ECO:0000256" key="6">
    <source>
        <dbReference type="ARBA" id="ARBA00022729"/>
    </source>
</evidence>
<keyword evidence="6 13" id="KW-0732">Signal</keyword>
<keyword evidence="8" id="KW-0472">Membrane</keyword>
<dbReference type="GO" id="GO:0009279">
    <property type="term" value="C:cell outer membrane"/>
    <property type="evidence" value="ECO:0007669"/>
    <property type="project" value="UniProtKB-SubCell"/>
</dbReference>
<comment type="subcellular location">
    <subcellularLocation>
        <location evidence="1">Cell outer membrane</location>
        <topology evidence="1">Lipid-anchor</topology>
    </subcellularLocation>
</comment>
<keyword evidence="11" id="KW-0998">Cell outer membrane</keyword>
<dbReference type="Gene3D" id="2.50.20.10">
    <property type="entry name" value="Lipoprotein localisation LolA/LolB/LppX"/>
    <property type="match status" value="1"/>
</dbReference>
<dbReference type="InterPro" id="IPR029046">
    <property type="entry name" value="LolA/LolB/LppX"/>
</dbReference>
<keyword evidence="5" id="KW-0813">Transport</keyword>
<keyword evidence="9" id="KW-0564">Palmitate</keyword>
<evidence type="ECO:0000256" key="13">
    <source>
        <dbReference type="SAM" id="SignalP"/>
    </source>
</evidence>
<keyword evidence="7" id="KW-0653">Protein transport</keyword>
<evidence type="ECO:0000313" key="16">
    <source>
        <dbReference type="Proteomes" id="UP000031390"/>
    </source>
</evidence>
<accession>A0A0C1GY45</accession>
<protein>
    <recommendedName>
        <fullName evidence="4">Outer-membrane lipoprotein LolB</fullName>
    </recommendedName>
</protein>